<dbReference type="InterPro" id="IPR018649">
    <property type="entry name" value="SHOCT"/>
</dbReference>
<evidence type="ECO:0000313" key="3">
    <source>
        <dbReference type="EMBL" id="SCL44399.1"/>
    </source>
</evidence>
<reference evidence="4" key="1">
    <citation type="submission" date="2016-06" db="EMBL/GenBank/DDBJ databases">
        <authorList>
            <person name="Varghese N."/>
            <person name="Submissions Spin"/>
        </authorList>
    </citation>
    <scope>NUCLEOTIDE SEQUENCE [LARGE SCALE GENOMIC DNA]</scope>
    <source>
        <strain evidence="4">DSM 43903</strain>
    </source>
</reference>
<evidence type="ECO:0000313" key="4">
    <source>
        <dbReference type="Proteomes" id="UP000199001"/>
    </source>
</evidence>
<gene>
    <name evidence="3" type="ORF">GA0070606_0273</name>
</gene>
<dbReference type="Pfam" id="PF09851">
    <property type="entry name" value="SHOCT"/>
    <property type="match status" value="1"/>
</dbReference>
<keyword evidence="4" id="KW-1185">Reference proteome</keyword>
<feature type="domain" description="SHOCT" evidence="2">
    <location>
        <begin position="219"/>
        <end position="246"/>
    </location>
</feature>
<sequence>MSIRKIIAHVVGATGCVAVGWAVHGLLLIGTCGDFGQPACPPQAPGYLGALFGGVVAVVGAVIAGAGLALPGLFLALTVAALRAAAELPPAERTTPFLLAGIFGLLILVPLALLPFVLHRRRAATRLAAEGDEAIGTITRVQDTGVTINDDPRVRLTLHISPSDGSPSFTGETALVVSRLGAPSRGQRFAVRYDPADRRRFVLGDPLDVADVGDADPLDRLAKLHQLRLAGALTDEEFAAQKRRILADLP</sequence>
<dbReference type="EMBL" id="FMHZ01000002">
    <property type="protein sequence ID" value="SCL44399.1"/>
    <property type="molecule type" value="Genomic_DNA"/>
</dbReference>
<evidence type="ECO:0000256" key="1">
    <source>
        <dbReference type="SAM" id="Phobius"/>
    </source>
</evidence>
<name>A0A1C6TRV2_9ACTN</name>
<proteinExistence type="predicted"/>
<feature type="transmembrane region" description="Helical" evidence="1">
    <location>
        <begin position="97"/>
        <end position="118"/>
    </location>
</feature>
<feature type="transmembrane region" description="Helical" evidence="1">
    <location>
        <begin position="50"/>
        <end position="77"/>
    </location>
</feature>
<accession>A0A1C6TRV2</accession>
<keyword evidence="1" id="KW-0472">Membrane</keyword>
<organism evidence="3 4">
    <name type="scientific">Micromonospora citrea</name>
    <dbReference type="NCBI Taxonomy" id="47855"/>
    <lineage>
        <taxon>Bacteria</taxon>
        <taxon>Bacillati</taxon>
        <taxon>Actinomycetota</taxon>
        <taxon>Actinomycetes</taxon>
        <taxon>Micromonosporales</taxon>
        <taxon>Micromonosporaceae</taxon>
        <taxon>Micromonospora</taxon>
    </lineage>
</organism>
<keyword evidence="1" id="KW-1133">Transmembrane helix</keyword>
<dbReference type="AlphaFoldDB" id="A0A1C6TRV2"/>
<evidence type="ECO:0000259" key="2">
    <source>
        <dbReference type="Pfam" id="PF09851"/>
    </source>
</evidence>
<keyword evidence="1" id="KW-0812">Transmembrane</keyword>
<protein>
    <submittedName>
        <fullName evidence="3">Short C-terminal domain-containing protein</fullName>
    </submittedName>
</protein>
<dbReference type="PROSITE" id="PS51257">
    <property type="entry name" value="PROKAR_LIPOPROTEIN"/>
    <property type="match status" value="1"/>
</dbReference>
<feature type="transmembrane region" description="Helical" evidence="1">
    <location>
        <begin position="6"/>
        <end position="29"/>
    </location>
</feature>
<dbReference type="RefSeq" id="WP_091094675.1">
    <property type="nucleotide sequence ID" value="NZ_FMHZ01000002.1"/>
</dbReference>
<dbReference type="Proteomes" id="UP000199001">
    <property type="component" value="Unassembled WGS sequence"/>
</dbReference>